<evidence type="ECO:0000313" key="1">
    <source>
        <dbReference type="EMBL" id="KZV15805.1"/>
    </source>
</evidence>
<dbReference type="EMBL" id="KV019621">
    <property type="protein sequence ID" value="KZV15805.1"/>
    <property type="molecule type" value="Genomic_DNA"/>
</dbReference>
<keyword evidence="2" id="KW-1185">Reference proteome</keyword>
<sequence>MFARIWKEDKLAISSAEQDLEAFQREELLLRLYIREALIEEGFGRVSETLSVRSVGATTHCGRITLFIQCTNIGKRKEDETVDNHSREELIVSTVESRLACIRAIP</sequence>
<name>A0A2Z7AA33_9LAMI</name>
<organism evidence="1 2">
    <name type="scientific">Dorcoceras hygrometricum</name>
    <dbReference type="NCBI Taxonomy" id="472368"/>
    <lineage>
        <taxon>Eukaryota</taxon>
        <taxon>Viridiplantae</taxon>
        <taxon>Streptophyta</taxon>
        <taxon>Embryophyta</taxon>
        <taxon>Tracheophyta</taxon>
        <taxon>Spermatophyta</taxon>
        <taxon>Magnoliopsida</taxon>
        <taxon>eudicotyledons</taxon>
        <taxon>Gunneridae</taxon>
        <taxon>Pentapetalae</taxon>
        <taxon>asterids</taxon>
        <taxon>lamiids</taxon>
        <taxon>Lamiales</taxon>
        <taxon>Gesneriaceae</taxon>
        <taxon>Didymocarpoideae</taxon>
        <taxon>Trichosporeae</taxon>
        <taxon>Loxocarpinae</taxon>
        <taxon>Dorcoceras</taxon>
    </lineage>
</organism>
<evidence type="ECO:0000313" key="2">
    <source>
        <dbReference type="Proteomes" id="UP000250235"/>
    </source>
</evidence>
<dbReference type="Proteomes" id="UP000250235">
    <property type="component" value="Unassembled WGS sequence"/>
</dbReference>
<reference evidence="1 2" key="1">
    <citation type="journal article" date="2015" name="Proc. Natl. Acad. Sci. U.S.A.">
        <title>The resurrection genome of Boea hygrometrica: A blueprint for survival of dehydration.</title>
        <authorList>
            <person name="Xiao L."/>
            <person name="Yang G."/>
            <person name="Zhang L."/>
            <person name="Yang X."/>
            <person name="Zhao S."/>
            <person name="Ji Z."/>
            <person name="Zhou Q."/>
            <person name="Hu M."/>
            <person name="Wang Y."/>
            <person name="Chen M."/>
            <person name="Xu Y."/>
            <person name="Jin H."/>
            <person name="Xiao X."/>
            <person name="Hu G."/>
            <person name="Bao F."/>
            <person name="Hu Y."/>
            <person name="Wan P."/>
            <person name="Li L."/>
            <person name="Deng X."/>
            <person name="Kuang T."/>
            <person name="Xiang C."/>
            <person name="Zhu J.K."/>
            <person name="Oliver M.J."/>
            <person name="He Y."/>
        </authorList>
    </citation>
    <scope>NUCLEOTIDE SEQUENCE [LARGE SCALE GENOMIC DNA]</scope>
    <source>
        <strain evidence="2">cv. XS01</strain>
    </source>
</reference>
<dbReference type="AlphaFoldDB" id="A0A2Z7AA33"/>
<protein>
    <submittedName>
        <fullName evidence="1">Uncharacterized protein</fullName>
    </submittedName>
</protein>
<proteinExistence type="predicted"/>
<accession>A0A2Z7AA33</accession>
<gene>
    <name evidence="1" type="ORF">F511_02021</name>
</gene>